<reference evidence="3" key="2">
    <citation type="submission" date="2015-01" db="EMBL/GenBank/DDBJ databases">
        <title>Evolutionary Origins and Diversification of the Mycorrhizal Mutualists.</title>
        <authorList>
            <consortium name="DOE Joint Genome Institute"/>
            <consortium name="Mycorrhizal Genomics Consortium"/>
            <person name="Kohler A."/>
            <person name="Kuo A."/>
            <person name="Nagy L.G."/>
            <person name="Floudas D."/>
            <person name="Copeland A."/>
            <person name="Barry K.W."/>
            <person name="Cichocki N."/>
            <person name="Veneault-Fourrey C."/>
            <person name="LaButti K."/>
            <person name="Lindquist E.A."/>
            <person name="Lipzen A."/>
            <person name="Lundell T."/>
            <person name="Morin E."/>
            <person name="Murat C."/>
            <person name="Riley R."/>
            <person name="Ohm R."/>
            <person name="Sun H."/>
            <person name="Tunlid A."/>
            <person name="Henrissat B."/>
            <person name="Grigoriev I.V."/>
            <person name="Hibbett D.S."/>
            <person name="Martin F."/>
        </authorList>
    </citation>
    <scope>NUCLEOTIDE SEQUENCE [LARGE SCALE GENOMIC DNA]</scope>
    <source>
        <strain evidence="3">Zn</strain>
    </source>
</reference>
<reference evidence="2 3" key="1">
    <citation type="submission" date="2014-04" db="EMBL/GenBank/DDBJ databases">
        <authorList>
            <consortium name="DOE Joint Genome Institute"/>
            <person name="Kuo A."/>
            <person name="Martino E."/>
            <person name="Perotto S."/>
            <person name="Kohler A."/>
            <person name="Nagy L.G."/>
            <person name="Floudas D."/>
            <person name="Copeland A."/>
            <person name="Barry K.W."/>
            <person name="Cichocki N."/>
            <person name="Veneault-Fourrey C."/>
            <person name="LaButti K."/>
            <person name="Lindquist E.A."/>
            <person name="Lipzen A."/>
            <person name="Lundell T."/>
            <person name="Morin E."/>
            <person name="Murat C."/>
            <person name="Sun H."/>
            <person name="Tunlid A."/>
            <person name="Henrissat B."/>
            <person name="Grigoriev I.V."/>
            <person name="Hibbett D.S."/>
            <person name="Martin F."/>
            <person name="Nordberg H.P."/>
            <person name="Cantor M.N."/>
            <person name="Hua S.X."/>
        </authorList>
    </citation>
    <scope>NUCLEOTIDE SEQUENCE [LARGE SCALE GENOMIC DNA]</scope>
    <source>
        <strain evidence="2 3">Zn</strain>
    </source>
</reference>
<dbReference type="STRING" id="913774.A0A0C3C3Z9"/>
<dbReference type="HOGENOM" id="CLU_1816357_0_0_1"/>
<evidence type="ECO:0000313" key="3">
    <source>
        <dbReference type="Proteomes" id="UP000054321"/>
    </source>
</evidence>
<dbReference type="Proteomes" id="UP000054321">
    <property type="component" value="Unassembled WGS sequence"/>
</dbReference>
<dbReference type="PANTHER" id="PTHR14218">
    <property type="entry name" value="PROTEASE S8 TRIPEPTIDYL PEPTIDASE I CLN2"/>
    <property type="match status" value="1"/>
</dbReference>
<dbReference type="InterPro" id="IPR050819">
    <property type="entry name" value="Tripeptidyl-peptidase_I"/>
</dbReference>
<dbReference type="SUPFAM" id="SSF54897">
    <property type="entry name" value="Protease propeptides/inhibitors"/>
    <property type="match status" value="1"/>
</dbReference>
<dbReference type="PANTHER" id="PTHR14218:SF19">
    <property type="entry name" value="SERINE PROTEASE AORO, PUTATIVE (AFU_ORTHOLOGUE AFUA_6G10250)-RELATED"/>
    <property type="match status" value="1"/>
</dbReference>
<dbReference type="EMBL" id="KN832894">
    <property type="protein sequence ID" value="KIM93588.1"/>
    <property type="molecule type" value="Genomic_DNA"/>
</dbReference>
<dbReference type="AlphaFoldDB" id="A0A0C3C3Z9"/>
<dbReference type="CDD" id="cd11377">
    <property type="entry name" value="Pro-peptidase_S53"/>
    <property type="match status" value="1"/>
</dbReference>
<evidence type="ECO:0000313" key="2">
    <source>
        <dbReference type="EMBL" id="KIM93588.1"/>
    </source>
</evidence>
<name>A0A0C3C3Z9_OIDMZ</name>
<sequence length="142" mass="15539">MRVFVAIVAIQHAAMLSLTERHDVHTRRMVAQSSSWHKGPRVPEDQIIQVKLGLATPQASVAAAEEVLQAVSDPASDTFGQYLSVGDIARIFAPSPEQIRETAKWLNDSGIPRSSLRISAHGDRISFNATVGQAQQLVNTQW</sequence>
<dbReference type="GO" id="GO:0008240">
    <property type="term" value="F:tripeptidyl-peptidase activity"/>
    <property type="evidence" value="ECO:0007669"/>
    <property type="project" value="TreeGrafter"/>
</dbReference>
<protein>
    <recommendedName>
        <fullName evidence="1">Peptidase S53 activation domain-containing protein</fullName>
    </recommendedName>
</protein>
<gene>
    <name evidence="2" type="ORF">OIDMADRAFT_61516</name>
</gene>
<dbReference type="GO" id="GO:0004175">
    <property type="term" value="F:endopeptidase activity"/>
    <property type="evidence" value="ECO:0007669"/>
    <property type="project" value="TreeGrafter"/>
</dbReference>
<organism evidence="2 3">
    <name type="scientific">Oidiodendron maius (strain Zn)</name>
    <dbReference type="NCBI Taxonomy" id="913774"/>
    <lineage>
        <taxon>Eukaryota</taxon>
        <taxon>Fungi</taxon>
        <taxon>Dikarya</taxon>
        <taxon>Ascomycota</taxon>
        <taxon>Pezizomycotina</taxon>
        <taxon>Leotiomycetes</taxon>
        <taxon>Leotiomycetes incertae sedis</taxon>
        <taxon>Myxotrichaceae</taxon>
        <taxon>Oidiodendron</taxon>
    </lineage>
</organism>
<accession>A0A0C3C3Z9</accession>
<dbReference type="InterPro" id="IPR015366">
    <property type="entry name" value="S53_propep"/>
</dbReference>
<dbReference type="GO" id="GO:0006508">
    <property type="term" value="P:proteolysis"/>
    <property type="evidence" value="ECO:0007669"/>
    <property type="project" value="TreeGrafter"/>
</dbReference>
<proteinExistence type="predicted"/>
<keyword evidence="3" id="KW-1185">Reference proteome</keyword>
<feature type="domain" description="Peptidase S53 activation" evidence="1">
    <location>
        <begin position="35"/>
        <end position="141"/>
    </location>
</feature>
<evidence type="ECO:0000259" key="1">
    <source>
        <dbReference type="Pfam" id="PF09286"/>
    </source>
</evidence>
<dbReference type="OrthoDB" id="409122at2759"/>
<dbReference type="Pfam" id="PF09286">
    <property type="entry name" value="Pro-kuma_activ"/>
    <property type="match status" value="1"/>
</dbReference>
<dbReference type="InParanoid" id="A0A0C3C3Z9"/>